<dbReference type="SUPFAM" id="SSF64496">
    <property type="entry name" value="DNA-binding domain of intron-encoded endonucleases"/>
    <property type="match status" value="1"/>
</dbReference>
<protein>
    <recommendedName>
        <fullName evidence="1">DNA endonuclease I-HmuI-like NUMOD-like domain-containing protein</fullName>
    </recommendedName>
</protein>
<dbReference type="EMBL" id="JAMYEC010000003">
    <property type="protein sequence ID" value="MDX2334572.1"/>
    <property type="molecule type" value="Genomic_DNA"/>
</dbReference>
<evidence type="ECO:0000313" key="3">
    <source>
        <dbReference type="Proteomes" id="UP001272940"/>
    </source>
</evidence>
<dbReference type="Gene3D" id="1.10.10.10">
    <property type="entry name" value="Winged helix-like DNA-binding domain superfamily/Winged helix DNA-binding domain"/>
    <property type="match status" value="1"/>
</dbReference>
<evidence type="ECO:0000313" key="2">
    <source>
        <dbReference type="EMBL" id="MDX2334572.1"/>
    </source>
</evidence>
<gene>
    <name evidence="2" type="ORF">NJD11_06425</name>
</gene>
<reference evidence="2 3" key="1">
    <citation type="journal article" date="2023" name="FEMS Microbes">
        <title>Whole genomes of deep-sea sponge-associated bacteria exhibit high novel natural product potential.</title>
        <authorList>
            <person name="Hesketh-Best P.J."/>
            <person name="January G.G."/>
            <person name="Koch M.J."/>
            <person name="Warburton P.J."/>
            <person name="Howell K.L."/>
            <person name="Upton M."/>
        </authorList>
    </citation>
    <scope>NUCLEOTIDE SEQUENCE [LARGE SCALE GENOMIC DNA]</scope>
    <source>
        <strain evidence="2 3">PC206-O</strain>
    </source>
</reference>
<dbReference type="RefSeq" id="WP_319078570.1">
    <property type="nucleotide sequence ID" value="NZ_JAMYEC010000003.1"/>
</dbReference>
<evidence type="ECO:0000259" key="1">
    <source>
        <dbReference type="Pfam" id="PF22083"/>
    </source>
</evidence>
<organism evidence="2 3">
    <name type="scientific">Brevundimonas vesicularis</name>
    <name type="common">Pseudomonas vesicularis</name>
    <dbReference type="NCBI Taxonomy" id="41276"/>
    <lineage>
        <taxon>Bacteria</taxon>
        <taxon>Pseudomonadati</taxon>
        <taxon>Pseudomonadota</taxon>
        <taxon>Alphaproteobacteria</taxon>
        <taxon>Caulobacterales</taxon>
        <taxon>Caulobacteraceae</taxon>
        <taxon>Brevundimonas</taxon>
    </lineage>
</organism>
<accession>A0ABU4KNI2</accession>
<dbReference type="Pfam" id="PF22083">
    <property type="entry name" value="I-HmuI_NUMOD-like"/>
    <property type="match status" value="1"/>
</dbReference>
<dbReference type="InterPro" id="IPR054307">
    <property type="entry name" value="I-HmuI_NUMOD-like"/>
</dbReference>
<proteinExistence type="predicted"/>
<feature type="domain" description="DNA endonuclease I-HmuI-like NUMOD-like" evidence="1">
    <location>
        <begin position="126"/>
        <end position="159"/>
    </location>
</feature>
<dbReference type="InterPro" id="IPR036388">
    <property type="entry name" value="WH-like_DNA-bd_sf"/>
</dbReference>
<dbReference type="Proteomes" id="UP001272940">
    <property type="component" value="Unassembled WGS sequence"/>
</dbReference>
<keyword evidence="3" id="KW-1185">Reference proteome</keyword>
<comment type="caution">
    <text evidence="2">The sequence shown here is derived from an EMBL/GenBank/DDBJ whole genome shotgun (WGS) entry which is preliminary data.</text>
</comment>
<name>A0ABU4KNI2_BREVE</name>
<sequence>MSRHKPLGYVPNQKRVEAFLQHGQSPRAGRRPSPAYQSWASMKARCLNKAHADYPMYGGRGITICASWLSFESFFADMGPREKGQSLERIDNSRGYEPENCRWASIIEQARNTRNNRPVIRSDGLSFGSMSEAAEKTGSSAHAIWHCCNGKQKTHHGFAWAYAEKSQ</sequence>